<dbReference type="PROSITE" id="PS01005">
    <property type="entry name" value="FORMATE_NITRITE_TP_1"/>
    <property type="match status" value="1"/>
</dbReference>
<dbReference type="InterPro" id="IPR024002">
    <property type="entry name" value="For/NO2_transpt_CS"/>
</dbReference>
<dbReference type="GO" id="GO:0005886">
    <property type="term" value="C:plasma membrane"/>
    <property type="evidence" value="ECO:0007669"/>
    <property type="project" value="TreeGrafter"/>
</dbReference>
<dbReference type="EMBL" id="BDRX01000071">
    <property type="protein sequence ID" value="GBF95868.1"/>
    <property type="molecule type" value="Genomic_DNA"/>
</dbReference>
<gene>
    <name evidence="9" type="ORF">Rsub_08459</name>
</gene>
<dbReference type="STRING" id="307507.A0A2V0P7M5"/>
<evidence type="ECO:0000256" key="3">
    <source>
        <dbReference type="ARBA" id="ARBA00022692"/>
    </source>
</evidence>
<keyword evidence="4 8" id="KW-1133">Transmembrane helix</keyword>
<evidence type="ECO:0000256" key="7">
    <source>
        <dbReference type="SAM" id="MobiDB-lite"/>
    </source>
</evidence>
<feature type="transmembrane region" description="Helical" evidence="8">
    <location>
        <begin position="366"/>
        <end position="388"/>
    </location>
</feature>
<evidence type="ECO:0000256" key="4">
    <source>
        <dbReference type="ARBA" id="ARBA00022989"/>
    </source>
</evidence>
<comment type="subcellular location">
    <subcellularLocation>
        <location evidence="1">Membrane</location>
        <topology evidence="1">Multi-pass membrane protein</topology>
    </subcellularLocation>
</comment>
<evidence type="ECO:0000313" key="10">
    <source>
        <dbReference type="Proteomes" id="UP000247498"/>
    </source>
</evidence>
<feature type="compositionally biased region" description="Gly residues" evidence="7">
    <location>
        <begin position="75"/>
        <end position="84"/>
    </location>
</feature>
<dbReference type="InterPro" id="IPR000292">
    <property type="entry name" value="For/NO2_transpt"/>
</dbReference>
<comment type="similarity">
    <text evidence="6">Belongs to the FNT transporter (TC 1.A.16) family.</text>
</comment>
<feature type="region of interest" description="Disordered" evidence="7">
    <location>
        <begin position="17"/>
        <end position="41"/>
    </location>
</feature>
<dbReference type="OrthoDB" id="4829at2759"/>
<feature type="transmembrane region" description="Helical" evidence="8">
    <location>
        <begin position="289"/>
        <end position="310"/>
    </location>
</feature>
<name>A0A2V0P7M5_9CHLO</name>
<evidence type="ECO:0000256" key="6">
    <source>
        <dbReference type="ARBA" id="ARBA00049660"/>
    </source>
</evidence>
<keyword evidence="3 8" id="KW-0812">Transmembrane</keyword>
<accession>A0A2V0P7M5</accession>
<comment type="caution">
    <text evidence="9">The sequence shown here is derived from an EMBL/GenBank/DDBJ whole genome shotgun (WGS) entry which is preliminary data.</text>
</comment>
<feature type="transmembrane region" description="Helical" evidence="8">
    <location>
        <begin position="238"/>
        <end position="260"/>
    </location>
</feature>
<evidence type="ECO:0000256" key="1">
    <source>
        <dbReference type="ARBA" id="ARBA00004141"/>
    </source>
</evidence>
<feature type="transmembrane region" description="Helical" evidence="8">
    <location>
        <begin position="322"/>
        <end position="346"/>
    </location>
</feature>
<evidence type="ECO:0000256" key="5">
    <source>
        <dbReference type="ARBA" id="ARBA00023136"/>
    </source>
</evidence>
<feature type="region of interest" description="Disordered" evidence="7">
    <location>
        <begin position="59"/>
        <end position="100"/>
    </location>
</feature>
<feature type="transmembrane region" description="Helical" evidence="8">
    <location>
        <begin position="153"/>
        <end position="176"/>
    </location>
</feature>
<dbReference type="Pfam" id="PF01226">
    <property type="entry name" value="Form_Nir_trans"/>
    <property type="match status" value="1"/>
</dbReference>
<dbReference type="PANTHER" id="PTHR30520">
    <property type="entry name" value="FORMATE TRANSPORTER-RELATED"/>
    <property type="match status" value="1"/>
</dbReference>
<dbReference type="InterPro" id="IPR023271">
    <property type="entry name" value="Aquaporin-like"/>
</dbReference>
<dbReference type="AlphaFoldDB" id="A0A2V0P7M5"/>
<dbReference type="PANTHER" id="PTHR30520:SF6">
    <property type="entry name" value="FORMATE_NITRATE FAMILY TRANSPORTER (EUROFUNG)"/>
    <property type="match status" value="1"/>
</dbReference>
<feature type="transmembrane region" description="Helical" evidence="8">
    <location>
        <begin position="196"/>
        <end position="226"/>
    </location>
</feature>
<evidence type="ECO:0000256" key="2">
    <source>
        <dbReference type="ARBA" id="ARBA00022448"/>
    </source>
</evidence>
<proteinExistence type="inferred from homology"/>
<dbReference type="GO" id="GO:0015499">
    <property type="term" value="F:formate transmembrane transporter activity"/>
    <property type="evidence" value="ECO:0007669"/>
    <property type="project" value="TreeGrafter"/>
</dbReference>
<evidence type="ECO:0000313" key="9">
    <source>
        <dbReference type="EMBL" id="GBF95868.1"/>
    </source>
</evidence>
<protein>
    <submittedName>
        <fullName evidence="9">Formate nitrite transporter</fullName>
    </submittedName>
</protein>
<evidence type="ECO:0000256" key="8">
    <source>
        <dbReference type="SAM" id="Phobius"/>
    </source>
</evidence>
<reference evidence="9 10" key="1">
    <citation type="journal article" date="2018" name="Sci. Rep.">
        <title>Raphidocelis subcapitata (=Pseudokirchneriella subcapitata) provides an insight into genome evolution and environmental adaptations in the Sphaeropleales.</title>
        <authorList>
            <person name="Suzuki S."/>
            <person name="Yamaguchi H."/>
            <person name="Nakajima N."/>
            <person name="Kawachi M."/>
        </authorList>
    </citation>
    <scope>NUCLEOTIDE SEQUENCE [LARGE SCALE GENOMIC DNA]</scope>
    <source>
        <strain evidence="9 10">NIES-35</strain>
    </source>
</reference>
<dbReference type="Gene3D" id="1.20.1080.10">
    <property type="entry name" value="Glycerol uptake facilitator protein"/>
    <property type="match status" value="1"/>
</dbReference>
<keyword evidence="5 8" id="KW-0472">Membrane</keyword>
<dbReference type="FunFam" id="1.20.1080.10:FF:000011">
    <property type="entry name" value="Formate family transporter"/>
    <property type="match status" value="1"/>
</dbReference>
<sequence length="423" mass="44453">MYRQKDTVVSIRAALDRGGGGAAANGNAPPATQLSPADAEAARAKLPLGPAASAYDLESARRAPAPAPPLQAVAGPGGGGGGDDGLQKRSGRFHGDHEEPMTSYPVPRFPPGHTSAAFDAVVVRKSLILSPAETYAECAHHGEEKAKHGWLKMLMLCFIAGCYVSIGFSLCLLVGGNLGLDIYKERPGLFSLVFGAVGFPTGFTFIVVCGGELFTSLCAYMAAAWWEGRVSARTCLRVWVVSWLGNFLGTATCLGLLLAARSYENKDAFTLLLAQKKARQGIWGGTHHGFGSCFVLGLFCNWLVCIATWMSCAAQDLVGKVVAIWLPISAFVMMGFEHCIANQFLLPMAVALGAPLSARDVILGNLIPTTLGNWVGGAVFVGTVYAFAYGRPNALIVAWWSERCTARRGAGAAGLAGGLAGRV</sequence>
<keyword evidence="10" id="KW-1185">Reference proteome</keyword>
<keyword evidence="2" id="KW-0813">Transport</keyword>
<dbReference type="InParanoid" id="A0A2V0P7M5"/>
<organism evidence="9 10">
    <name type="scientific">Raphidocelis subcapitata</name>
    <dbReference type="NCBI Taxonomy" id="307507"/>
    <lineage>
        <taxon>Eukaryota</taxon>
        <taxon>Viridiplantae</taxon>
        <taxon>Chlorophyta</taxon>
        <taxon>core chlorophytes</taxon>
        <taxon>Chlorophyceae</taxon>
        <taxon>CS clade</taxon>
        <taxon>Sphaeropleales</taxon>
        <taxon>Selenastraceae</taxon>
        <taxon>Raphidocelis</taxon>
    </lineage>
</organism>
<dbReference type="Proteomes" id="UP000247498">
    <property type="component" value="Unassembled WGS sequence"/>
</dbReference>